<dbReference type="PROSITE" id="PS51257">
    <property type="entry name" value="PROKAR_LIPOPROTEIN"/>
    <property type="match status" value="1"/>
</dbReference>
<feature type="signal peptide" evidence="1">
    <location>
        <begin position="1"/>
        <end position="23"/>
    </location>
</feature>
<reference evidence="2 3" key="1">
    <citation type="submission" date="2022-11" db="EMBL/GenBank/DDBJ databases">
        <title>Minimal conservation of predation-associated metabolite biosynthetic gene clusters underscores biosynthetic potential of Myxococcota including descriptions for ten novel species: Archangium lansinium sp. nov., Myxococcus landrumus sp. nov., Nannocystis bai.</title>
        <authorList>
            <person name="Ahearne A."/>
            <person name="Stevens C."/>
            <person name="Dowd S."/>
        </authorList>
    </citation>
    <scope>NUCLEOTIDE SEQUENCE [LARGE SCALE GENOMIC DNA]</scope>
    <source>
        <strain evidence="2 3">RJM3</strain>
    </source>
</reference>
<dbReference type="RefSeq" id="WP_271921101.1">
    <property type="nucleotide sequence ID" value="NZ_JAQNDO010000001.1"/>
</dbReference>
<proteinExistence type="predicted"/>
<keyword evidence="3" id="KW-1185">Reference proteome</keyword>
<dbReference type="Gene3D" id="2.130.10.10">
    <property type="entry name" value="YVTN repeat-like/Quinoprotein amine dehydrogenase"/>
    <property type="match status" value="2"/>
</dbReference>
<dbReference type="PANTHER" id="PTHR47197">
    <property type="entry name" value="PROTEIN NIRF"/>
    <property type="match status" value="1"/>
</dbReference>
<dbReference type="SUPFAM" id="SSF51004">
    <property type="entry name" value="C-terminal (heme d1) domain of cytochrome cd1-nitrite reductase"/>
    <property type="match status" value="1"/>
</dbReference>
<dbReference type="Proteomes" id="UP001221411">
    <property type="component" value="Unassembled WGS sequence"/>
</dbReference>
<accession>A0ABT5ERR6</accession>
<dbReference type="PANTHER" id="PTHR47197:SF3">
    <property type="entry name" value="DIHYDRO-HEME D1 DEHYDROGENASE"/>
    <property type="match status" value="1"/>
</dbReference>
<organism evidence="2 3">
    <name type="scientific">Polyangium mundeleinium</name>
    <dbReference type="NCBI Taxonomy" id="2995306"/>
    <lineage>
        <taxon>Bacteria</taxon>
        <taxon>Pseudomonadati</taxon>
        <taxon>Myxococcota</taxon>
        <taxon>Polyangia</taxon>
        <taxon>Polyangiales</taxon>
        <taxon>Polyangiaceae</taxon>
        <taxon>Polyangium</taxon>
    </lineage>
</organism>
<protein>
    <submittedName>
        <fullName evidence="2">YncE family protein</fullName>
    </submittedName>
</protein>
<dbReference type="InterPro" id="IPR051200">
    <property type="entry name" value="Host-pathogen_enzymatic-act"/>
</dbReference>
<keyword evidence="1" id="KW-0732">Signal</keyword>
<dbReference type="InterPro" id="IPR011048">
    <property type="entry name" value="Haem_d1_sf"/>
</dbReference>
<name>A0ABT5ERR6_9BACT</name>
<sequence length="357" mass="37844">MQGRTIPRPLAGFLFSVSTMACAAAQPADVPVGNKINTHAAAPPADVLVVNKSKTNGNLPGSLSFLDLTSGKVAAHVPVGREPHEVAVSADGRYAVVSNTGSNKEPGNSLSVFDVAKREEIHRVDLGPLWNPHGLLASNGFFYFTAEGARAIGAYDPVRNRLAWVMGTGQDQTHMLAATKDGKTLVATNRGSGTVSIFQLTKPDPLAAEAWKETILPVGRNPEGIDVNPEGTQAWVGCRGGNEIAIVDLAQQKVVDRFTTPNQPIARVKFALEGKLLLATDPWHGDLLFIDPTSHQTLKSVPMGRGCEAIFVEPDGKHALIGVTNEDNVAEVDLATMSVVRRLSAGQGPDGMAWIGK</sequence>
<evidence type="ECO:0000313" key="3">
    <source>
        <dbReference type="Proteomes" id="UP001221411"/>
    </source>
</evidence>
<gene>
    <name evidence="2" type="ORF">POL67_24480</name>
</gene>
<feature type="chain" id="PRO_5046468854" evidence="1">
    <location>
        <begin position="24"/>
        <end position="357"/>
    </location>
</feature>
<comment type="caution">
    <text evidence="2">The sequence shown here is derived from an EMBL/GenBank/DDBJ whole genome shotgun (WGS) entry which is preliminary data.</text>
</comment>
<evidence type="ECO:0000313" key="2">
    <source>
        <dbReference type="EMBL" id="MDC0744512.1"/>
    </source>
</evidence>
<dbReference type="InterPro" id="IPR015943">
    <property type="entry name" value="WD40/YVTN_repeat-like_dom_sf"/>
</dbReference>
<evidence type="ECO:0000256" key="1">
    <source>
        <dbReference type="SAM" id="SignalP"/>
    </source>
</evidence>
<dbReference type="EMBL" id="JAQNDO010000001">
    <property type="protein sequence ID" value="MDC0744512.1"/>
    <property type="molecule type" value="Genomic_DNA"/>
</dbReference>